<gene>
    <name evidence="2" type="ORF">OFLC_LOCUS9611</name>
</gene>
<reference evidence="4" key="1">
    <citation type="submission" date="2016-06" db="UniProtKB">
        <authorList>
            <consortium name="WormBaseParasite"/>
        </authorList>
    </citation>
    <scope>IDENTIFICATION</scope>
</reference>
<dbReference type="EMBL" id="UZAJ01011970">
    <property type="protein sequence ID" value="VDO61903.1"/>
    <property type="molecule type" value="Genomic_DNA"/>
</dbReference>
<evidence type="ECO:0000313" key="3">
    <source>
        <dbReference type="Proteomes" id="UP000267606"/>
    </source>
</evidence>
<accession>A0A183HQ47</accession>
<sequence length="106" mass="11745">MRMILCWSCTIQRRQQCPEPNDTIMDHQLSEVPPLPPQAMPFLSTPPPAIPPPQGTVYFRPPYVFPDGLPESVSCEQPNVPSLLENSSTEGLTNDNGGLAQGMFFF</sequence>
<evidence type="ECO:0000256" key="1">
    <source>
        <dbReference type="SAM" id="MobiDB-lite"/>
    </source>
</evidence>
<protein>
    <submittedName>
        <fullName evidence="4">Vesicular, overexpressed in cancer, prosurvival protein 1</fullName>
    </submittedName>
</protein>
<evidence type="ECO:0000313" key="2">
    <source>
        <dbReference type="EMBL" id="VDO61903.1"/>
    </source>
</evidence>
<dbReference type="AlphaFoldDB" id="A0A183HQ47"/>
<reference evidence="2 3" key="2">
    <citation type="submission" date="2018-11" db="EMBL/GenBank/DDBJ databases">
        <authorList>
            <consortium name="Pathogen Informatics"/>
        </authorList>
    </citation>
    <scope>NUCLEOTIDE SEQUENCE [LARGE SCALE GENOMIC DNA]</scope>
</reference>
<dbReference type="Proteomes" id="UP000267606">
    <property type="component" value="Unassembled WGS sequence"/>
</dbReference>
<keyword evidence="3" id="KW-1185">Reference proteome</keyword>
<name>A0A183HQ47_9BILA</name>
<evidence type="ECO:0000313" key="4">
    <source>
        <dbReference type="WBParaSite" id="OFLC_0000960801-mRNA-1"/>
    </source>
</evidence>
<proteinExistence type="predicted"/>
<feature type="region of interest" description="Disordered" evidence="1">
    <location>
        <begin position="77"/>
        <end position="96"/>
    </location>
</feature>
<dbReference type="WBParaSite" id="OFLC_0000960801-mRNA-1">
    <property type="protein sequence ID" value="OFLC_0000960801-mRNA-1"/>
    <property type="gene ID" value="OFLC_0000960801"/>
</dbReference>
<organism evidence="4">
    <name type="scientific">Onchocerca flexuosa</name>
    <dbReference type="NCBI Taxonomy" id="387005"/>
    <lineage>
        <taxon>Eukaryota</taxon>
        <taxon>Metazoa</taxon>
        <taxon>Ecdysozoa</taxon>
        <taxon>Nematoda</taxon>
        <taxon>Chromadorea</taxon>
        <taxon>Rhabditida</taxon>
        <taxon>Spirurina</taxon>
        <taxon>Spiruromorpha</taxon>
        <taxon>Filarioidea</taxon>
        <taxon>Onchocercidae</taxon>
        <taxon>Onchocerca</taxon>
    </lineage>
</organism>